<sequence length="83" mass="9587">MLFSSGCMSQYLVLGMNMGTILRVTKFLFSLGQDLVAVYSGVSFMKKRKKFTRRCVSDISLLRQKRTYILNGMITRLMMIFIT</sequence>
<dbReference type="AlphaFoldDB" id="A0A816J4B1"/>
<keyword evidence="1" id="KW-1133">Transmembrane helix</keyword>
<reference evidence="2" key="1">
    <citation type="submission" date="2021-01" db="EMBL/GenBank/DDBJ databases">
        <authorList>
            <consortium name="Genoscope - CEA"/>
            <person name="William W."/>
        </authorList>
    </citation>
    <scope>NUCLEOTIDE SEQUENCE</scope>
</reference>
<keyword evidence="1" id="KW-0812">Transmembrane</keyword>
<proteinExistence type="predicted"/>
<gene>
    <name evidence="2" type="ORF">DARMORV10_C09P74690.1</name>
</gene>
<feature type="transmembrane region" description="Helical" evidence="1">
    <location>
        <begin position="27"/>
        <end position="45"/>
    </location>
</feature>
<organism evidence="2">
    <name type="scientific">Brassica napus</name>
    <name type="common">Rape</name>
    <dbReference type="NCBI Taxonomy" id="3708"/>
    <lineage>
        <taxon>Eukaryota</taxon>
        <taxon>Viridiplantae</taxon>
        <taxon>Streptophyta</taxon>
        <taxon>Embryophyta</taxon>
        <taxon>Tracheophyta</taxon>
        <taxon>Spermatophyta</taxon>
        <taxon>Magnoliopsida</taxon>
        <taxon>eudicotyledons</taxon>
        <taxon>Gunneridae</taxon>
        <taxon>Pentapetalae</taxon>
        <taxon>rosids</taxon>
        <taxon>malvids</taxon>
        <taxon>Brassicales</taxon>
        <taxon>Brassicaceae</taxon>
        <taxon>Brassiceae</taxon>
        <taxon>Brassica</taxon>
    </lineage>
</organism>
<evidence type="ECO:0000256" key="1">
    <source>
        <dbReference type="SAM" id="Phobius"/>
    </source>
</evidence>
<dbReference type="EMBL" id="HG994373">
    <property type="protein sequence ID" value="CAF1793385.1"/>
    <property type="molecule type" value="Genomic_DNA"/>
</dbReference>
<protein>
    <submittedName>
        <fullName evidence="2">(rape) hypothetical protein</fullName>
    </submittedName>
</protein>
<name>A0A816J4B1_BRANA</name>
<evidence type="ECO:0000313" key="2">
    <source>
        <dbReference type="EMBL" id="CAF1793385.1"/>
    </source>
</evidence>
<keyword evidence="1" id="KW-0472">Membrane</keyword>
<dbReference type="Proteomes" id="UP001295469">
    <property type="component" value="Chromosome C09"/>
</dbReference>
<accession>A0A816J4B1</accession>